<reference evidence="1 2" key="1">
    <citation type="submission" date="2023-04" db="EMBL/GenBank/DDBJ databases">
        <title>Genome dynamics across the evolutionary transition to endosymbiosis.</title>
        <authorList>
            <person name="Siozios S."/>
            <person name="Nadal-Jimenez P."/>
            <person name="Azagi T."/>
            <person name="Sprong H."/>
            <person name="Frost C.L."/>
            <person name="Parratt S.R."/>
            <person name="Taylor G."/>
            <person name="Brettell L."/>
            <person name="Lew K.C."/>
            <person name="Croft L."/>
            <person name="King K.C."/>
            <person name="Brockhurst M.A."/>
            <person name="Hypsa V."/>
            <person name="Novakova E."/>
            <person name="Darby A.C."/>
            <person name="Hurst G.D.D."/>
        </authorList>
    </citation>
    <scope>NUCLEOTIDE SEQUENCE [LARGE SCALE GENOMIC DNA]</scope>
    <source>
        <strain evidence="2">aApi_AU</strain>
    </source>
</reference>
<accession>A0ABY8P3T2</accession>
<evidence type="ECO:0000313" key="1">
    <source>
        <dbReference type="EMBL" id="WGO83480.1"/>
    </source>
</evidence>
<dbReference type="PROSITE" id="PS51257">
    <property type="entry name" value="PROKAR_LIPOPROTEIN"/>
    <property type="match status" value="1"/>
</dbReference>
<dbReference type="EMBL" id="CP123759">
    <property type="protein sequence ID" value="WGO83480.1"/>
    <property type="molecule type" value="Genomic_DNA"/>
</dbReference>
<dbReference type="Proteomes" id="UP001231859">
    <property type="component" value="Chromosome"/>
</dbReference>
<dbReference type="RefSeq" id="WP_280938195.1">
    <property type="nucleotide sequence ID" value="NZ_CP123759.1"/>
</dbReference>
<proteinExistence type="predicted"/>
<name>A0ABY8P3T2_9GAMM</name>
<evidence type="ECO:0008006" key="3">
    <source>
        <dbReference type="Google" id="ProtNLM"/>
    </source>
</evidence>
<keyword evidence="2" id="KW-1185">Reference proteome</keyword>
<gene>
    <name evidence="1" type="ORF">QG404_14360</name>
</gene>
<protein>
    <recommendedName>
        <fullName evidence="3">Cag pathogenicity island protein Cag12</fullName>
    </recommendedName>
</protein>
<evidence type="ECO:0000313" key="2">
    <source>
        <dbReference type="Proteomes" id="UP001231859"/>
    </source>
</evidence>
<organism evidence="1 2">
    <name type="scientific">Arsenophonus apicola</name>
    <dbReference type="NCBI Taxonomy" id="2879119"/>
    <lineage>
        <taxon>Bacteria</taxon>
        <taxon>Pseudomonadati</taxon>
        <taxon>Pseudomonadota</taxon>
        <taxon>Gammaproteobacteria</taxon>
        <taxon>Enterobacterales</taxon>
        <taxon>Morganellaceae</taxon>
        <taxon>Arsenophonus</taxon>
    </lineage>
</organism>
<sequence>MKILFLMLTLLTLTSCTSRPQPALMDLDKKSREFNHSALLNISHIQKINASFNSGQKWQYSTFFPAIADQASPVYYYALANANKIIIYTDNVNFWFMVKNKLKAQGATAVIEWQFKKMFLAKQAQITFIKD</sequence>